<gene>
    <name evidence="1" type="ORF">CROST_032170</name>
</gene>
<name>A0A1S8MEQ1_9CLOT</name>
<dbReference type="AlphaFoldDB" id="A0A1S8MEQ1"/>
<sequence length="57" mass="6137">MKKLGKNNKAEEANTIQAYMDDCGCTCDCGCSWSWLRSSADSAQGALIHRGFTGSAF</sequence>
<keyword evidence="2" id="KW-1185">Reference proteome</keyword>
<dbReference type="KEGG" id="crw:CROST_032170"/>
<organism evidence="1 2">
    <name type="scientific">Clostridium felsineum</name>
    <dbReference type="NCBI Taxonomy" id="36839"/>
    <lineage>
        <taxon>Bacteria</taxon>
        <taxon>Bacillati</taxon>
        <taxon>Bacillota</taxon>
        <taxon>Clostridia</taxon>
        <taxon>Eubacteriales</taxon>
        <taxon>Clostridiaceae</taxon>
        <taxon>Clostridium</taxon>
    </lineage>
</organism>
<dbReference type="STRING" id="84029.CROST_27900"/>
<dbReference type="InterPro" id="IPR023968">
    <property type="entry name" value="Bacteriocin_CLI3235"/>
</dbReference>
<evidence type="ECO:0000313" key="1">
    <source>
        <dbReference type="EMBL" id="URZ12495.1"/>
    </source>
</evidence>
<proteinExistence type="predicted"/>
<dbReference type="NCBIfam" id="TIGR04065">
    <property type="entry name" value="ocin_CLI_3235"/>
    <property type="match status" value="1"/>
</dbReference>
<dbReference type="RefSeq" id="WP_077832622.1">
    <property type="nucleotide sequence ID" value="NZ_CP096983.1"/>
</dbReference>
<protein>
    <submittedName>
        <fullName evidence="1">Uncharacterized protein</fullName>
    </submittedName>
</protein>
<reference evidence="1 2" key="1">
    <citation type="submission" date="2022-04" db="EMBL/GenBank/DDBJ databases">
        <title>Genome sequence of C. roseum typestrain.</title>
        <authorList>
            <person name="Poehlein A."/>
            <person name="Schoch T."/>
            <person name="Duerre P."/>
            <person name="Daniel R."/>
        </authorList>
    </citation>
    <scope>NUCLEOTIDE SEQUENCE [LARGE SCALE GENOMIC DNA]</scope>
    <source>
        <strain evidence="1 2">DSM 7320</strain>
    </source>
</reference>
<evidence type="ECO:0000313" key="2">
    <source>
        <dbReference type="Proteomes" id="UP000190951"/>
    </source>
</evidence>
<dbReference type="Proteomes" id="UP000190951">
    <property type="component" value="Chromosome"/>
</dbReference>
<accession>A0A1S8MEQ1</accession>
<dbReference type="EMBL" id="CP096983">
    <property type="protein sequence ID" value="URZ12495.1"/>
    <property type="molecule type" value="Genomic_DNA"/>
</dbReference>